<evidence type="ECO:0000256" key="2">
    <source>
        <dbReference type="ARBA" id="ARBA00022670"/>
    </source>
</evidence>
<comment type="caution">
    <text evidence="8">The sequence shown here is derived from an EMBL/GenBank/DDBJ whole genome shotgun (WGS) entry which is preliminary data.</text>
</comment>
<dbReference type="Proteomes" id="UP001375743">
    <property type="component" value="Unassembled WGS sequence"/>
</dbReference>
<keyword evidence="5 6" id="KW-0720">Serine protease</keyword>
<evidence type="ECO:0000256" key="3">
    <source>
        <dbReference type="ARBA" id="ARBA00022729"/>
    </source>
</evidence>
<name>A0ABU8XKD9_9PROT</name>
<evidence type="ECO:0000313" key="9">
    <source>
        <dbReference type="Proteomes" id="UP001375743"/>
    </source>
</evidence>
<dbReference type="InterPro" id="IPR001254">
    <property type="entry name" value="Trypsin_dom"/>
</dbReference>
<organism evidence="8 9">
    <name type="scientific">Benzoatithermus flavus</name>
    <dbReference type="NCBI Taxonomy" id="3108223"/>
    <lineage>
        <taxon>Bacteria</taxon>
        <taxon>Pseudomonadati</taxon>
        <taxon>Pseudomonadota</taxon>
        <taxon>Alphaproteobacteria</taxon>
        <taxon>Geminicoccales</taxon>
        <taxon>Geminicoccaceae</taxon>
        <taxon>Benzoatithermus</taxon>
    </lineage>
</organism>
<reference evidence="8 9" key="1">
    <citation type="submission" date="2024-01" db="EMBL/GenBank/DDBJ databases">
        <title>Multi-omics insights into the function and evolution of sodium benzoate biodegradation pathways in Benzoatithermus flavus gen. nov., sp. nov. from hot spring.</title>
        <authorList>
            <person name="Hu C.-J."/>
            <person name="Li W.-J."/>
        </authorList>
    </citation>
    <scope>NUCLEOTIDE SEQUENCE [LARGE SCALE GENOMIC DNA]</scope>
    <source>
        <strain evidence="8 9">SYSU G07066</strain>
    </source>
</reference>
<evidence type="ECO:0000256" key="6">
    <source>
        <dbReference type="RuleBase" id="RU004296"/>
    </source>
</evidence>
<accession>A0ABU8XKD9</accession>
<dbReference type="InterPro" id="IPR009003">
    <property type="entry name" value="Peptidase_S1_PA"/>
</dbReference>
<evidence type="ECO:0000256" key="1">
    <source>
        <dbReference type="ARBA" id="ARBA00008764"/>
    </source>
</evidence>
<keyword evidence="3" id="KW-0732">Signal</keyword>
<evidence type="ECO:0000313" key="8">
    <source>
        <dbReference type="EMBL" id="MEK0081667.1"/>
    </source>
</evidence>
<dbReference type="PANTHER" id="PTHR15462:SF8">
    <property type="entry name" value="SERINE PROTEASE"/>
    <property type="match status" value="1"/>
</dbReference>
<proteinExistence type="inferred from homology"/>
<feature type="domain" description="Peptidase S1" evidence="7">
    <location>
        <begin position="71"/>
        <end position="194"/>
    </location>
</feature>
<comment type="similarity">
    <text evidence="1 6">Belongs to the peptidase S1B family.</text>
</comment>
<protein>
    <recommendedName>
        <fullName evidence="6">Serine protease</fullName>
        <ecNumber evidence="6">3.4.21.-</ecNumber>
    </recommendedName>
</protein>
<dbReference type="PANTHER" id="PTHR15462">
    <property type="entry name" value="SERINE PROTEASE"/>
    <property type="match status" value="1"/>
</dbReference>
<dbReference type="PROSITE" id="PS00134">
    <property type="entry name" value="TRYPSIN_HIS"/>
    <property type="match status" value="1"/>
</dbReference>
<gene>
    <name evidence="8" type="ORF">U1T56_00765</name>
</gene>
<dbReference type="InterPro" id="IPR008256">
    <property type="entry name" value="Peptidase_S1B"/>
</dbReference>
<keyword evidence="9" id="KW-1185">Reference proteome</keyword>
<evidence type="ECO:0000256" key="4">
    <source>
        <dbReference type="ARBA" id="ARBA00022801"/>
    </source>
</evidence>
<evidence type="ECO:0000259" key="7">
    <source>
        <dbReference type="Pfam" id="PF00089"/>
    </source>
</evidence>
<evidence type="ECO:0000256" key="5">
    <source>
        <dbReference type="ARBA" id="ARBA00022825"/>
    </source>
</evidence>
<dbReference type="EC" id="3.4.21.-" evidence="6"/>
<dbReference type="PRINTS" id="PR00839">
    <property type="entry name" value="V8PROTEASE"/>
</dbReference>
<dbReference type="Pfam" id="PF00089">
    <property type="entry name" value="Trypsin"/>
    <property type="match status" value="1"/>
</dbReference>
<dbReference type="InterPro" id="IPR050966">
    <property type="entry name" value="Glutamyl_endopeptidase"/>
</dbReference>
<dbReference type="EMBL" id="JBBLZC010000001">
    <property type="protein sequence ID" value="MEK0081667.1"/>
    <property type="molecule type" value="Genomic_DNA"/>
</dbReference>
<dbReference type="InterPro" id="IPR018114">
    <property type="entry name" value="TRYPSIN_HIS"/>
</dbReference>
<dbReference type="Gene3D" id="2.40.10.10">
    <property type="entry name" value="Trypsin-like serine proteases"/>
    <property type="match status" value="2"/>
</dbReference>
<dbReference type="InterPro" id="IPR043504">
    <property type="entry name" value="Peptidase_S1_PA_chymotrypsin"/>
</dbReference>
<dbReference type="SUPFAM" id="SSF50494">
    <property type="entry name" value="Trypsin-like serine proteases"/>
    <property type="match status" value="1"/>
</dbReference>
<keyword evidence="2 6" id="KW-0645">Protease</keyword>
<dbReference type="GO" id="GO:0016787">
    <property type="term" value="F:hydrolase activity"/>
    <property type="evidence" value="ECO:0007669"/>
    <property type="project" value="UniProtKB-KW"/>
</dbReference>
<sequence length="275" mass="30241">MDPRKLREALTTVAISPDGRKIKQPPTAQEVSAFLASLQERFTGGRNPARDRVSSETVIGPDTRTRIFATTAAPWRAIGRIENEARCTGTLIGSRYVLTAGHCVYDLAREAFYPGFRFAPARNGSKTPYGVIGWKKAITTLGYMSQGLRDFDFALIVLSQDVGNRTGWFRYGWKDPMPLYGIAIDGYPADKPPGTMWHAGCKLAPPTGRHTQRLYYPCDTSGGMSGSAIYARLAGGSPIVYGIHGYGVDGTGLNSGVRITRFVYDKLRTWQATYR</sequence>
<keyword evidence="4 6" id="KW-0378">Hydrolase</keyword>